<evidence type="ECO:0000256" key="10">
    <source>
        <dbReference type="ARBA" id="ARBA00034478"/>
    </source>
</evidence>
<keyword evidence="14" id="KW-1185">Reference proteome</keyword>
<reference evidence="13" key="1">
    <citation type="submission" date="2021-01" db="EMBL/GenBank/DDBJ databases">
        <title>KCTC 19127 draft genome.</title>
        <authorList>
            <person name="An D."/>
        </authorList>
    </citation>
    <scope>NUCLEOTIDE SEQUENCE</scope>
    <source>
        <strain evidence="13">KCTC 19127</strain>
    </source>
</reference>
<comment type="caution">
    <text evidence="13">The sequence shown here is derived from an EMBL/GenBank/DDBJ whole genome shotgun (WGS) entry which is preliminary data.</text>
</comment>
<keyword evidence="6 12" id="KW-0274">FAD</keyword>
<keyword evidence="7 12" id="KW-0560">Oxidoreductase</keyword>
<sequence length="296" mass="31580">MATVRDRLSAPGPHVSVEFMPPRDDAEEAVLWDAIRRLEPLRPSFVSVTYGAGGSHRDRTVRVTGRIATQTTLLPVAHLTAVGHTVAELRQIIGSYAAVGVRNILALRGDPPGDPLGTWSTHPGGLTYAAELVALTRSLGDFCVGVAAFPEMHPRSTDPTTDLRNYAAKVSAGAEFAITQMLFSAADWVSLRDRSVAAGVDVPLLPGIMPITSLGRLRRITELSGQAMPVELAERLRAVEGDPAGGRAVGIEHAVDMCRALLDEGAPGLHFYTFNRSRATLEVLGALGLTPAVLRR</sequence>
<evidence type="ECO:0000256" key="12">
    <source>
        <dbReference type="RuleBase" id="RU003862"/>
    </source>
</evidence>
<comment type="similarity">
    <text evidence="3 12">Belongs to the methylenetetrahydrofolate reductase family.</text>
</comment>
<accession>A0A939C4U7</accession>
<dbReference type="Pfam" id="PF02219">
    <property type="entry name" value="MTHFR"/>
    <property type="match status" value="1"/>
</dbReference>
<proteinExistence type="inferred from homology"/>
<evidence type="ECO:0000256" key="1">
    <source>
        <dbReference type="ARBA" id="ARBA00001974"/>
    </source>
</evidence>
<keyword evidence="4" id="KW-0028">Amino-acid biosynthesis</keyword>
<evidence type="ECO:0000313" key="14">
    <source>
        <dbReference type="Proteomes" id="UP000663801"/>
    </source>
</evidence>
<comment type="pathway">
    <text evidence="10">Amino-acid biosynthesis; L-methionine biosynthesis via de novo pathway.</text>
</comment>
<dbReference type="EMBL" id="JAERWL010000006">
    <property type="protein sequence ID" value="MBM9476099.1"/>
    <property type="molecule type" value="Genomic_DNA"/>
</dbReference>
<dbReference type="GO" id="GO:0106312">
    <property type="term" value="F:methylenetetrahydrofolate reductase (NADH) activity"/>
    <property type="evidence" value="ECO:0007669"/>
    <property type="project" value="UniProtKB-EC"/>
</dbReference>
<evidence type="ECO:0000256" key="6">
    <source>
        <dbReference type="ARBA" id="ARBA00022827"/>
    </source>
</evidence>
<dbReference type="InterPro" id="IPR003171">
    <property type="entry name" value="Mehydrof_redctse-like"/>
</dbReference>
<dbReference type="AlphaFoldDB" id="A0A939C4U7"/>
<dbReference type="EC" id="1.5.1.54" evidence="12"/>
<comment type="catalytic activity">
    <reaction evidence="11">
        <text>(6S)-5-methyl-5,6,7,8-tetrahydrofolate + NAD(+) = (6R)-5,10-methylene-5,6,7,8-tetrahydrofolate + NADH + H(+)</text>
        <dbReference type="Rhea" id="RHEA:19821"/>
        <dbReference type="ChEBI" id="CHEBI:15378"/>
        <dbReference type="ChEBI" id="CHEBI:15636"/>
        <dbReference type="ChEBI" id="CHEBI:18608"/>
        <dbReference type="ChEBI" id="CHEBI:57540"/>
        <dbReference type="ChEBI" id="CHEBI:57945"/>
        <dbReference type="EC" id="1.5.1.54"/>
    </reaction>
    <physiologicalReaction direction="right-to-left" evidence="11">
        <dbReference type="Rhea" id="RHEA:19823"/>
    </physiologicalReaction>
</comment>
<evidence type="ECO:0000256" key="7">
    <source>
        <dbReference type="ARBA" id="ARBA00023002"/>
    </source>
</evidence>
<dbReference type="GO" id="GO:0071949">
    <property type="term" value="F:FAD binding"/>
    <property type="evidence" value="ECO:0007669"/>
    <property type="project" value="TreeGrafter"/>
</dbReference>
<dbReference type="SUPFAM" id="SSF51730">
    <property type="entry name" value="FAD-linked oxidoreductase"/>
    <property type="match status" value="1"/>
</dbReference>
<evidence type="ECO:0000256" key="9">
    <source>
        <dbReference type="ARBA" id="ARBA00023167"/>
    </source>
</evidence>
<evidence type="ECO:0000256" key="3">
    <source>
        <dbReference type="ARBA" id="ARBA00006743"/>
    </source>
</evidence>
<dbReference type="PANTHER" id="PTHR45754">
    <property type="entry name" value="METHYLENETETRAHYDROFOLATE REDUCTASE"/>
    <property type="match status" value="1"/>
</dbReference>
<comment type="pathway">
    <text evidence="2 12">One-carbon metabolism; tetrahydrofolate interconversion.</text>
</comment>
<dbReference type="GO" id="GO:0005829">
    <property type="term" value="C:cytosol"/>
    <property type="evidence" value="ECO:0007669"/>
    <property type="project" value="InterPro"/>
</dbReference>
<evidence type="ECO:0000313" key="13">
    <source>
        <dbReference type="EMBL" id="MBM9476099.1"/>
    </source>
</evidence>
<comment type="cofactor">
    <cofactor evidence="1 12">
        <name>FAD</name>
        <dbReference type="ChEBI" id="CHEBI:57692"/>
    </cofactor>
</comment>
<organism evidence="13 14">
    <name type="scientific">Nakamurella flavida</name>
    <dbReference type="NCBI Taxonomy" id="363630"/>
    <lineage>
        <taxon>Bacteria</taxon>
        <taxon>Bacillati</taxon>
        <taxon>Actinomycetota</taxon>
        <taxon>Actinomycetes</taxon>
        <taxon>Nakamurellales</taxon>
        <taxon>Nakamurellaceae</taxon>
        <taxon>Nakamurella</taxon>
    </lineage>
</organism>
<dbReference type="InterPro" id="IPR029041">
    <property type="entry name" value="FAD-linked_oxidoreductase-like"/>
</dbReference>
<keyword evidence="8" id="KW-0520">NAD</keyword>
<gene>
    <name evidence="13" type="primary">metF</name>
    <name evidence="13" type="ORF">JL107_06555</name>
</gene>
<keyword evidence="9" id="KW-0486">Methionine biosynthesis</keyword>
<dbReference type="Gene3D" id="3.20.20.220">
    <property type="match status" value="1"/>
</dbReference>
<evidence type="ECO:0000256" key="8">
    <source>
        <dbReference type="ARBA" id="ARBA00023027"/>
    </source>
</evidence>
<evidence type="ECO:0000256" key="11">
    <source>
        <dbReference type="ARBA" id="ARBA00048628"/>
    </source>
</evidence>
<evidence type="ECO:0000256" key="4">
    <source>
        <dbReference type="ARBA" id="ARBA00022605"/>
    </source>
</evidence>
<dbReference type="NCBIfam" id="TIGR00676">
    <property type="entry name" value="fadh2"/>
    <property type="match status" value="1"/>
</dbReference>
<name>A0A939C4U7_9ACTN</name>
<dbReference type="Proteomes" id="UP000663801">
    <property type="component" value="Unassembled WGS sequence"/>
</dbReference>
<dbReference type="InterPro" id="IPR004620">
    <property type="entry name" value="MTHF_reductase_bac"/>
</dbReference>
<dbReference type="PANTHER" id="PTHR45754:SF3">
    <property type="entry name" value="METHYLENETETRAHYDROFOLATE REDUCTASE (NADPH)"/>
    <property type="match status" value="1"/>
</dbReference>
<dbReference type="RefSeq" id="WP_205256199.1">
    <property type="nucleotide sequence ID" value="NZ_BAAAPV010000003.1"/>
</dbReference>
<keyword evidence="5 12" id="KW-0285">Flavoprotein</keyword>
<dbReference type="CDD" id="cd00537">
    <property type="entry name" value="MTHFR"/>
    <property type="match status" value="1"/>
</dbReference>
<protein>
    <recommendedName>
        <fullName evidence="12">Methylenetetrahydrofolate reductase</fullName>
        <ecNumber evidence="12">1.5.1.54</ecNumber>
    </recommendedName>
</protein>
<dbReference type="GO" id="GO:0009086">
    <property type="term" value="P:methionine biosynthetic process"/>
    <property type="evidence" value="ECO:0007669"/>
    <property type="project" value="UniProtKB-KW"/>
</dbReference>
<evidence type="ECO:0000256" key="2">
    <source>
        <dbReference type="ARBA" id="ARBA00004777"/>
    </source>
</evidence>
<evidence type="ECO:0000256" key="5">
    <source>
        <dbReference type="ARBA" id="ARBA00022630"/>
    </source>
</evidence>
<dbReference type="GO" id="GO:0035999">
    <property type="term" value="P:tetrahydrofolate interconversion"/>
    <property type="evidence" value="ECO:0007669"/>
    <property type="project" value="TreeGrafter"/>
</dbReference>